<feature type="transmembrane region" description="Helical" evidence="1">
    <location>
        <begin position="50"/>
        <end position="67"/>
    </location>
</feature>
<evidence type="ECO:0000313" key="2">
    <source>
        <dbReference type="EMBL" id="MBO0477281.1"/>
    </source>
</evidence>
<dbReference type="Proteomes" id="UP000664857">
    <property type="component" value="Unassembled WGS sequence"/>
</dbReference>
<comment type="caution">
    <text evidence="2">The sequence shown here is derived from an EMBL/GenBank/DDBJ whole genome shotgun (WGS) entry which is preliminary data.</text>
</comment>
<keyword evidence="1" id="KW-0472">Membrane</keyword>
<feature type="transmembrane region" description="Helical" evidence="1">
    <location>
        <begin position="74"/>
        <end position="95"/>
    </location>
</feature>
<accession>A0ABS3HUD5</accession>
<name>A0ABS3HUD5_9ENTE</name>
<keyword evidence="3" id="KW-1185">Reference proteome</keyword>
<dbReference type="EMBL" id="JAFLVX010000023">
    <property type="protein sequence ID" value="MBO0477281.1"/>
    <property type="molecule type" value="Genomic_DNA"/>
</dbReference>
<organism evidence="2 3">
    <name type="scientific">Candidatus Vagococcus giribetii</name>
    <dbReference type="NCBI Taxonomy" id="2230876"/>
    <lineage>
        <taxon>Bacteria</taxon>
        <taxon>Bacillati</taxon>
        <taxon>Bacillota</taxon>
        <taxon>Bacilli</taxon>
        <taxon>Lactobacillales</taxon>
        <taxon>Enterococcaceae</taxon>
        <taxon>Vagococcus</taxon>
    </lineage>
</organism>
<keyword evidence="1" id="KW-1133">Transmembrane helix</keyword>
<sequence length="109" mass="12368">MADKKKQGKSKWALWLVFILYVVELLWFFYSQFISKIVNGQPIDFESKELAVILVIGLLAIIIFFVLKKSKKVGGILISVLIGSVFLFGVLAPLLDVYIPVIWKIFSGF</sequence>
<reference evidence="2 3" key="1">
    <citation type="submission" date="2021-03" db="EMBL/GenBank/DDBJ databases">
        <title>Enterococcal diversity collection.</title>
        <authorList>
            <person name="Gilmore M.S."/>
            <person name="Schwartzman J."/>
            <person name="Van Tyne D."/>
            <person name="Martin M."/>
            <person name="Earl A.M."/>
            <person name="Manson A.L."/>
            <person name="Straub T."/>
            <person name="Salamzade R."/>
            <person name="Saavedra J."/>
            <person name="Lebreton F."/>
            <person name="Prichula J."/>
            <person name="Schaufler K."/>
            <person name="Gaca A."/>
            <person name="Sgardioli B."/>
            <person name="Wagenaar J."/>
            <person name="Strong T."/>
        </authorList>
    </citation>
    <scope>NUCLEOTIDE SEQUENCE [LARGE SCALE GENOMIC DNA]</scope>
    <source>
        <strain evidence="2 3">DIV0080</strain>
    </source>
</reference>
<proteinExistence type="predicted"/>
<gene>
    <name evidence="2" type="ORF">DOK76_09370</name>
</gene>
<feature type="transmembrane region" description="Helical" evidence="1">
    <location>
        <begin position="12"/>
        <end position="30"/>
    </location>
</feature>
<protein>
    <submittedName>
        <fullName evidence="2">Uncharacterized protein</fullName>
    </submittedName>
</protein>
<keyword evidence="1" id="KW-0812">Transmembrane</keyword>
<dbReference type="RefSeq" id="WP_206967110.1">
    <property type="nucleotide sequence ID" value="NZ_JAFLVX010000023.1"/>
</dbReference>
<evidence type="ECO:0000256" key="1">
    <source>
        <dbReference type="SAM" id="Phobius"/>
    </source>
</evidence>
<evidence type="ECO:0000313" key="3">
    <source>
        <dbReference type="Proteomes" id="UP000664857"/>
    </source>
</evidence>